<dbReference type="Proteomes" id="UP000759103">
    <property type="component" value="Unassembled WGS sequence"/>
</dbReference>
<proteinExistence type="inferred from homology"/>
<comment type="similarity">
    <text evidence="1">Belongs to the TrbG/VirB9 family.</text>
</comment>
<sequence length="257" mass="27053">MGRGAGIGGRAGGGLGRTLRCAVALAFAAPVGAQTGDSRIQSIAYRDDQVVRVRAAPGYQVTIELASDERVGTIALGDGAAWQVTANKAGNLLLVKPLQLDAPTNMTVATDVRRYHFELVGVAEPGGDLPFAIRFRYPAGPGAGGLPGGSVAATGPMIADYRLSGQRALYPTAISDDGTRTFIEWPADGPLPAVYRRDRGTETLLNGNMRGTFFVLDEVVAELVFRLDRQRARAARLPPAAAPSGPARHDDRHPAAR</sequence>
<dbReference type="InterPro" id="IPR033645">
    <property type="entry name" value="VirB9/CagX/TrbG_C"/>
</dbReference>
<dbReference type="Gene3D" id="2.60.40.2500">
    <property type="match status" value="1"/>
</dbReference>
<name>A0ABS7BPG1_9SPHN</name>
<evidence type="ECO:0000313" key="4">
    <source>
        <dbReference type="EMBL" id="MBW6531493.1"/>
    </source>
</evidence>
<dbReference type="InterPro" id="IPR038161">
    <property type="entry name" value="VirB9/CagX/TrbG_C_sf"/>
</dbReference>
<accession>A0ABS7BPG1</accession>
<keyword evidence="5" id="KW-1185">Reference proteome</keyword>
<evidence type="ECO:0000256" key="2">
    <source>
        <dbReference type="ARBA" id="ARBA00022729"/>
    </source>
</evidence>
<evidence type="ECO:0000256" key="1">
    <source>
        <dbReference type="ARBA" id="ARBA00006135"/>
    </source>
</evidence>
<gene>
    <name evidence="4" type="ORF">KZ820_12180</name>
</gene>
<reference evidence="4 5" key="1">
    <citation type="submission" date="2021-07" db="EMBL/GenBank/DDBJ databases">
        <title>Sphingomonas sp.</title>
        <authorList>
            <person name="Feng G."/>
            <person name="Li J."/>
            <person name="Pan M."/>
        </authorList>
    </citation>
    <scope>NUCLEOTIDE SEQUENCE [LARGE SCALE GENOMIC DNA]</scope>
    <source>
        <strain evidence="4 5">RRHST34</strain>
    </source>
</reference>
<dbReference type="RefSeq" id="WP_219748867.1">
    <property type="nucleotide sequence ID" value="NZ_JAHXZN010000003.1"/>
</dbReference>
<dbReference type="InterPro" id="IPR010258">
    <property type="entry name" value="Conjugal_tfr_TrbG/VirB9/CagX"/>
</dbReference>
<organism evidence="4 5">
    <name type="scientific">Sphingomonas citri</name>
    <dbReference type="NCBI Taxonomy" id="2862499"/>
    <lineage>
        <taxon>Bacteria</taxon>
        <taxon>Pseudomonadati</taxon>
        <taxon>Pseudomonadota</taxon>
        <taxon>Alphaproteobacteria</taxon>
        <taxon>Sphingomonadales</taxon>
        <taxon>Sphingomonadaceae</taxon>
        <taxon>Sphingomonas</taxon>
    </lineage>
</organism>
<protein>
    <submittedName>
        <fullName evidence="4">TrbG/VirB9 family P-type conjugative transfer protein</fullName>
    </submittedName>
</protein>
<evidence type="ECO:0000313" key="5">
    <source>
        <dbReference type="Proteomes" id="UP000759103"/>
    </source>
</evidence>
<feature type="compositionally biased region" description="Low complexity" evidence="3">
    <location>
        <begin position="235"/>
        <end position="246"/>
    </location>
</feature>
<feature type="region of interest" description="Disordered" evidence="3">
    <location>
        <begin position="235"/>
        <end position="257"/>
    </location>
</feature>
<evidence type="ECO:0000256" key="3">
    <source>
        <dbReference type="SAM" id="MobiDB-lite"/>
    </source>
</evidence>
<dbReference type="CDD" id="cd06911">
    <property type="entry name" value="VirB9_CagX_TrbG"/>
    <property type="match status" value="1"/>
</dbReference>
<keyword evidence="2" id="KW-0732">Signal</keyword>
<feature type="compositionally biased region" description="Basic and acidic residues" evidence="3">
    <location>
        <begin position="247"/>
        <end position="257"/>
    </location>
</feature>
<dbReference type="EMBL" id="JAHXZN010000003">
    <property type="protein sequence ID" value="MBW6531493.1"/>
    <property type="molecule type" value="Genomic_DNA"/>
</dbReference>
<comment type="caution">
    <text evidence="4">The sequence shown here is derived from an EMBL/GenBank/DDBJ whole genome shotgun (WGS) entry which is preliminary data.</text>
</comment>
<dbReference type="Pfam" id="PF03524">
    <property type="entry name" value="CagX"/>
    <property type="match status" value="1"/>
</dbReference>